<evidence type="ECO:0000313" key="5">
    <source>
        <dbReference type="Proteomes" id="UP000568022"/>
    </source>
</evidence>
<keyword evidence="1 4" id="KW-0808">Transferase</keyword>
<evidence type="ECO:0000256" key="2">
    <source>
        <dbReference type="ARBA" id="ARBA00023315"/>
    </source>
</evidence>
<evidence type="ECO:0000313" key="4">
    <source>
        <dbReference type="EMBL" id="MBB5130066.1"/>
    </source>
</evidence>
<keyword evidence="2" id="KW-0012">Acyltransferase</keyword>
<dbReference type="InterPro" id="IPR050680">
    <property type="entry name" value="YpeA/RimI_acetyltransf"/>
</dbReference>
<dbReference type="PANTHER" id="PTHR43420">
    <property type="entry name" value="ACETYLTRANSFERASE"/>
    <property type="match status" value="1"/>
</dbReference>
<name>A0A7W8FE22_9ACTN</name>
<dbReference type="AlphaFoldDB" id="A0A7W8FE22"/>
<gene>
    <name evidence="4" type="ORF">FHS32_006861</name>
</gene>
<sequence>MSAMPFEDCVIRPVRAREWSAVKELRLAALRDPVAHLAFLDSYEEAVARSDAYWRERTANGAEGASGAQQFVAEAGDGSWVGTVAVLIEEAGTTDWAGFRVERRQGHLVGVYVAPGHRGSGLTKALFDAALEWVWGRGAERVRLIVHPGNARALGFYRKAGFVESGVTVPLAGRPDERELEMVVERPRAGGPGGPGGQG</sequence>
<organism evidence="4 5">
    <name type="scientific">Streptomyces griseoloalbus</name>
    <dbReference type="NCBI Taxonomy" id="67303"/>
    <lineage>
        <taxon>Bacteria</taxon>
        <taxon>Bacillati</taxon>
        <taxon>Actinomycetota</taxon>
        <taxon>Actinomycetes</taxon>
        <taxon>Kitasatosporales</taxon>
        <taxon>Streptomycetaceae</taxon>
        <taxon>Streptomyces</taxon>
    </lineage>
</organism>
<dbReference type="PANTHER" id="PTHR43420:SF44">
    <property type="entry name" value="ACETYLTRANSFERASE YPEA"/>
    <property type="match status" value="1"/>
</dbReference>
<dbReference type="CDD" id="cd04301">
    <property type="entry name" value="NAT_SF"/>
    <property type="match status" value="1"/>
</dbReference>
<accession>A0A7W8FE22</accession>
<dbReference type="GO" id="GO:0016747">
    <property type="term" value="F:acyltransferase activity, transferring groups other than amino-acyl groups"/>
    <property type="evidence" value="ECO:0007669"/>
    <property type="project" value="InterPro"/>
</dbReference>
<dbReference type="EMBL" id="JACHJE010000026">
    <property type="protein sequence ID" value="MBB5130066.1"/>
    <property type="molecule type" value="Genomic_DNA"/>
</dbReference>
<feature type="domain" description="N-acetyltransferase" evidence="3">
    <location>
        <begin position="9"/>
        <end position="187"/>
    </location>
</feature>
<keyword evidence="5" id="KW-1185">Reference proteome</keyword>
<dbReference type="PROSITE" id="PS51186">
    <property type="entry name" value="GNAT"/>
    <property type="match status" value="1"/>
</dbReference>
<dbReference type="InterPro" id="IPR000182">
    <property type="entry name" value="GNAT_dom"/>
</dbReference>
<dbReference type="InterPro" id="IPR016181">
    <property type="entry name" value="Acyl_CoA_acyltransferase"/>
</dbReference>
<comment type="caution">
    <text evidence="4">The sequence shown here is derived from an EMBL/GenBank/DDBJ whole genome shotgun (WGS) entry which is preliminary data.</text>
</comment>
<protein>
    <submittedName>
        <fullName evidence="4">GNAT superfamily N-acetyltransferase</fullName>
    </submittedName>
</protein>
<evidence type="ECO:0000256" key="1">
    <source>
        <dbReference type="ARBA" id="ARBA00022679"/>
    </source>
</evidence>
<evidence type="ECO:0000259" key="3">
    <source>
        <dbReference type="PROSITE" id="PS51186"/>
    </source>
</evidence>
<dbReference type="Gene3D" id="3.40.630.30">
    <property type="match status" value="1"/>
</dbReference>
<dbReference type="SUPFAM" id="SSF55729">
    <property type="entry name" value="Acyl-CoA N-acyltransferases (Nat)"/>
    <property type="match status" value="1"/>
</dbReference>
<dbReference type="Proteomes" id="UP000568022">
    <property type="component" value="Unassembled WGS sequence"/>
</dbReference>
<dbReference type="Pfam" id="PF00583">
    <property type="entry name" value="Acetyltransf_1"/>
    <property type="match status" value="1"/>
</dbReference>
<proteinExistence type="predicted"/>
<reference evidence="4 5" key="1">
    <citation type="submission" date="2020-08" db="EMBL/GenBank/DDBJ databases">
        <title>Genomic Encyclopedia of Type Strains, Phase III (KMG-III): the genomes of soil and plant-associated and newly described type strains.</title>
        <authorList>
            <person name="Whitman W."/>
        </authorList>
    </citation>
    <scope>NUCLEOTIDE SEQUENCE [LARGE SCALE GENOMIC DNA]</scope>
    <source>
        <strain evidence="4 5">CECT 3226</strain>
    </source>
</reference>